<keyword evidence="1" id="KW-1133">Transmembrane helix</keyword>
<dbReference type="InterPro" id="IPR005915">
    <property type="entry name" value="Tandem_5TM"/>
</dbReference>
<dbReference type="NCBIfam" id="TIGR01218">
    <property type="entry name" value="Gpos_tandem_5TM"/>
    <property type="match status" value="1"/>
</dbReference>
<sequence length="216" mass="25561">MNQEIRATKKTQFKTMQYNNKRYVIDVASNKSWLFSIFTWYRKKEAYLLSENDDNRNFLERKEINSNVANGIIMSVVVIGGLFLRRYINAFDTNLSSLFAAILLLFSGLLIFLGYALVVRSNKKILYRLAGKNKITIKIRSSSKVALSYHIKNLLLCFFFLFFIIFGFSMFIIYHSLLFYFAFILGYWFFLYLGIATMRLPKLYEIEVIENKEMKY</sequence>
<evidence type="ECO:0000313" key="3">
    <source>
        <dbReference type="Proteomes" id="UP000257055"/>
    </source>
</evidence>
<feature type="transmembrane region" description="Helical" evidence="1">
    <location>
        <begin position="94"/>
        <end position="118"/>
    </location>
</feature>
<feature type="transmembrane region" description="Helical" evidence="1">
    <location>
        <begin position="68"/>
        <end position="88"/>
    </location>
</feature>
<feature type="transmembrane region" description="Helical" evidence="1">
    <location>
        <begin position="178"/>
        <end position="195"/>
    </location>
</feature>
<accession>A0A3D8TTI0</accession>
<name>A0A3D8TTI0_9LIST</name>
<keyword evidence="1" id="KW-0812">Transmembrane</keyword>
<organism evidence="2 3">
    <name type="scientific">Listeria kieliensis</name>
    <dbReference type="NCBI Taxonomy" id="1621700"/>
    <lineage>
        <taxon>Bacteria</taxon>
        <taxon>Bacillati</taxon>
        <taxon>Bacillota</taxon>
        <taxon>Bacilli</taxon>
        <taxon>Bacillales</taxon>
        <taxon>Listeriaceae</taxon>
        <taxon>Listeria</taxon>
    </lineage>
</organism>
<feature type="transmembrane region" description="Helical" evidence="1">
    <location>
        <begin position="154"/>
        <end position="172"/>
    </location>
</feature>
<dbReference type="EMBL" id="LARY01000001">
    <property type="protein sequence ID" value="RDX02099.1"/>
    <property type="molecule type" value="Genomic_DNA"/>
</dbReference>
<evidence type="ECO:0000313" key="2">
    <source>
        <dbReference type="EMBL" id="RDX02099.1"/>
    </source>
</evidence>
<gene>
    <name evidence="2" type="ORF">UR08_00750</name>
</gene>
<proteinExistence type="predicted"/>
<dbReference type="AlphaFoldDB" id="A0A3D8TTI0"/>
<evidence type="ECO:0008006" key="4">
    <source>
        <dbReference type="Google" id="ProtNLM"/>
    </source>
</evidence>
<keyword evidence="3" id="KW-1185">Reference proteome</keyword>
<protein>
    <recommendedName>
        <fullName evidence="4">Tandem five-TM protein</fullName>
    </recommendedName>
</protein>
<comment type="caution">
    <text evidence="2">The sequence shown here is derived from an EMBL/GenBank/DDBJ whole genome shotgun (WGS) entry which is preliminary data.</text>
</comment>
<dbReference type="RefSeq" id="WP_115751768.1">
    <property type="nucleotide sequence ID" value="NZ_LARY01000001.1"/>
</dbReference>
<dbReference type="Pfam" id="PF04276">
    <property type="entry name" value="DUF443"/>
    <property type="match status" value="1"/>
</dbReference>
<reference evidence="3" key="1">
    <citation type="submission" date="2015-04" db="EMBL/GenBank/DDBJ databases">
        <authorList>
            <person name="Schardt J."/>
            <person name="Mueller-Herbst S."/>
            <person name="Scherer S."/>
            <person name="Huptas C."/>
        </authorList>
    </citation>
    <scope>NUCLEOTIDE SEQUENCE [LARGE SCALE GENOMIC DNA]</scope>
    <source>
        <strain evidence="3">Kiel-L1</strain>
    </source>
</reference>
<keyword evidence="1" id="KW-0472">Membrane</keyword>
<evidence type="ECO:0000256" key="1">
    <source>
        <dbReference type="SAM" id="Phobius"/>
    </source>
</evidence>
<dbReference type="Proteomes" id="UP000257055">
    <property type="component" value="Unassembled WGS sequence"/>
</dbReference>